<evidence type="ECO:0000313" key="8">
    <source>
        <dbReference type="Proteomes" id="UP000009885"/>
    </source>
</evidence>
<protein>
    <recommendedName>
        <fullName evidence="5">Immunodominant staphylococcal antigen B</fullName>
    </recommendedName>
</protein>
<feature type="signal peptide" evidence="6">
    <location>
        <begin position="1"/>
        <end position="31"/>
    </location>
</feature>
<evidence type="ECO:0000256" key="6">
    <source>
        <dbReference type="SAM" id="SignalP"/>
    </source>
</evidence>
<evidence type="ECO:0000256" key="3">
    <source>
        <dbReference type="ARBA" id="ARBA00022729"/>
    </source>
</evidence>
<dbReference type="STRING" id="1229783.C273_04395"/>
<evidence type="ECO:0000256" key="5">
    <source>
        <dbReference type="ARBA" id="ARBA00093792"/>
    </source>
</evidence>
<dbReference type="eggNOG" id="ENOG503461H">
    <property type="taxonomic scope" value="Bacteria"/>
</dbReference>
<organism evidence="7 8">
    <name type="scientific">Staphylococcus massiliensis S46</name>
    <dbReference type="NCBI Taxonomy" id="1229783"/>
    <lineage>
        <taxon>Bacteria</taxon>
        <taxon>Bacillati</taxon>
        <taxon>Bacillota</taxon>
        <taxon>Bacilli</taxon>
        <taxon>Bacillales</taxon>
        <taxon>Staphylococcaceae</taxon>
        <taxon>Staphylococcus</taxon>
    </lineage>
</organism>
<keyword evidence="3 6" id="KW-0732">Signal</keyword>
<comment type="subcellular location">
    <subcellularLocation>
        <location evidence="1">Secreted</location>
    </subcellularLocation>
</comment>
<comment type="similarity">
    <text evidence="4">Belongs to the IsaB family.</text>
</comment>
<dbReference type="AlphaFoldDB" id="K9ANY0"/>
<comment type="caution">
    <text evidence="7">The sequence shown here is derived from an EMBL/GenBank/DDBJ whole genome shotgun (WGS) entry which is preliminary data.</text>
</comment>
<dbReference type="NCBIfam" id="NF047686">
    <property type="entry name" value="IsaB_fam"/>
    <property type="match status" value="1"/>
</dbReference>
<dbReference type="EMBL" id="AMSQ01000005">
    <property type="protein sequence ID" value="EKU49014.1"/>
    <property type="molecule type" value="Genomic_DNA"/>
</dbReference>
<evidence type="ECO:0000256" key="1">
    <source>
        <dbReference type="ARBA" id="ARBA00004613"/>
    </source>
</evidence>
<dbReference type="Proteomes" id="UP000009885">
    <property type="component" value="Unassembled WGS sequence"/>
</dbReference>
<evidence type="ECO:0000256" key="4">
    <source>
        <dbReference type="ARBA" id="ARBA00093777"/>
    </source>
</evidence>
<evidence type="ECO:0000313" key="7">
    <source>
        <dbReference type="EMBL" id="EKU49014.1"/>
    </source>
</evidence>
<keyword evidence="8" id="KW-1185">Reference proteome</keyword>
<reference evidence="7 8" key="1">
    <citation type="journal article" date="2013" name="Genome Announc.">
        <title>Genome Sequence of Staphylococcus massiliensis Strain S46, Isolated from the Surface of Healthy Human Skin.</title>
        <authorList>
            <person name="Srivastav R."/>
            <person name="Singh A."/>
            <person name="Jangir P.K."/>
            <person name="Kumari C."/>
            <person name="Muduli S."/>
            <person name="Sharma R."/>
        </authorList>
    </citation>
    <scope>NUCLEOTIDE SEQUENCE [LARGE SCALE GENOMIC DNA]</scope>
    <source>
        <strain evidence="7 8">S46</strain>
    </source>
</reference>
<gene>
    <name evidence="7" type="ORF">C273_04395</name>
</gene>
<dbReference type="InterPro" id="IPR058086">
    <property type="entry name" value="IsaB"/>
</dbReference>
<proteinExistence type="inferred from homology"/>
<evidence type="ECO:0000256" key="2">
    <source>
        <dbReference type="ARBA" id="ARBA00022525"/>
    </source>
</evidence>
<dbReference type="OrthoDB" id="2411592at2"/>
<sequence length="179" mass="19709">MKKLTKIVAATGITFSTLLASGVGISQEAQAQEEEAVTPWYEYNGYVENNASFVVDPDFVRAAKYNNITFNGYKVNLQDAESDGNIVSKQVYDQDFAFVDEDNRPDKTTFRVAPGQLTKEDIINAYGEDYEFHPDNPGPGGEISKDNGDYAYNFNGNQIKFAVLDGEVTIVGLGHVGWA</sequence>
<dbReference type="RefSeq" id="WP_009382905.1">
    <property type="nucleotide sequence ID" value="NZ_AMSQ01000005.1"/>
</dbReference>
<name>K9ANY0_9STAP</name>
<feature type="chain" id="PRO_5003923938" description="Immunodominant staphylococcal antigen B" evidence="6">
    <location>
        <begin position="32"/>
        <end position="179"/>
    </location>
</feature>
<accession>K9ANY0</accession>
<dbReference type="PATRIC" id="fig|1229783.3.peg.886"/>
<keyword evidence="2" id="KW-0964">Secreted</keyword>